<dbReference type="GO" id="GO:0003677">
    <property type="term" value="F:DNA binding"/>
    <property type="evidence" value="ECO:0007669"/>
    <property type="project" value="UniProtKB-KW"/>
</dbReference>
<evidence type="ECO:0000259" key="4">
    <source>
        <dbReference type="PROSITE" id="PS50949"/>
    </source>
</evidence>
<dbReference type="SMART" id="SM00866">
    <property type="entry name" value="UTRA"/>
    <property type="match status" value="1"/>
</dbReference>
<sequence length="238" mass="27884">MMASPLYRKIAQQIKQEIEAGNWKEGEAIPTEKHLSEKYDASRVTIRQAVKTLVEEGLLKRIQGSGTYVSEKKIEHNIYELESFTEEMRRLNKQPVNNVMNFQMIDPPMHVKSKLQLGEEEKVFYVRRQRLVDDIPYVLEDTYLPVRLFPDLSFKVMSGSKYDYIEKEQGKKIKESFQEVIPILPDSDIAGALGVQETTPILKIQHYSVFQDDTIFEYSENYFKSDEYKFTLRAKRPN</sequence>
<dbReference type="STRING" id="571932.SAMN05421743_10844"/>
<dbReference type="FunFam" id="1.10.10.10:FF:000079">
    <property type="entry name" value="GntR family transcriptional regulator"/>
    <property type="match status" value="1"/>
</dbReference>
<dbReference type="SUPFAM" id="SSF46785">
    <property type="entry name" value="Winged helix' DNA-binding domain"/>
    <property type="match status" value="1"/>
</dbReference>
<organism evidence="5 6">
    <name type="scientific">Thalassobacillus cyri</name>
    <dbReference type="NCBI Taxonomy" id="571932"/>
    <lineage>
        <taxon>Bacteria</taxon>
        <taxon>Bacillati</taxon>
        <taxon>Bacillota</taxon>
        <taxon>Bacilli</taxon>
        <taxon>Bacillales</taxon>
        <taxon>Bacillaceae</taxon>
        <taxon>Thalassobacillus</taxon>
    </lineage>
</organism>
<dbReference type="EMBL" id="FNQR01000008">
    <property type="protein sequence ID" value="SEA77356.1"/>
    <property type="molecule type" value="Genomic_DNA"/>
</dbReference>
<dbReference type="InterPro" id="IPR036390">
    <property type="entry name" value="WH_DNA-bd_sf"/>
</dbReference>
<dbReference type="PRINTS" id="PR00035">
    <property type="entry name" value="HTHGNTR"/>
</dbReference>
<dbReference type="InterPro" id="IPR000524">
    <property type="entry name" value="Tscrpt_reg_HTH_GntR"/>
</dbReference>
<dbReference type="InterPro" id="IPR050679">
    <property type="entry name" value="Bact_HTH_transcr_reg"/>
</dbReference>
<dbReference type="GO" id="GO:0003700">
    <property type="term" value="F:DNA-binding transcription factor activity"/>
    <property type="evidence" value="ECO:0007669"/>
    <property type="project" value="InterPro"/>
</dbReference>
<dbReference type="SMART" id="SM00345">
    <property type="entry name" value="HTH_GNTR"/>
    <property type="match status" value="1"/>
</dbReference>
<reference evidence="5 6" key="1">
    <citation type="submission" date="2016-10" db="EMBL/GenBank/DDBJ databases">
        <authorList>
            <person name="de Groot N.N."/>
        </authorList>
    </citation>
    <scope>NUCLEOTIDE SEQUENCE [LARGE SCALE GENOMIC DNA]</scope>
    <source>
        <strain evidence="5 6">CCM7597</strain>
    </source>
</reference>
<evidence type="ECO:0000256" key="1">
    <source>
        <dbReference type="ARBA" id="ARBA00023015"/>
    </source>
</evidence>
<keyword evidence="1" id="KW-0805">Transcription regulation</keyword>
<dbReference type="CDD" id="cd07377">
    <property type="entry name" value="WHTH_GntR"/>
    <property type="match status" value="1"/>
</dbReference>
<keyword evidence="6" id="KW-1185">Reference proteome</keyword>
<dbReference type="AlphaFoldDB" id="A0A1H4DXM7"/>
<dbReference type="InterPro" id="IPR028978">
    <property type="entry name" value="Chorismate_lyase_/UTRA_dom_sf"/>
</dbReference>
<keyword evidence="2" id="KW-0238">DNA-binding</keyword>
<dbReference type="SUPFAM" id="SSF64288">
    <property type="entry name" value="Chorismate lyase-like"/>
    <property type="match status" value="1"/>
</dbReference>
<dbReference type="PANTHER" id="PTHR44846">
    <property type="entry name" value="MANNOSYL-D-GLYCERATE TRANSPORT/METABOLISM SYSTEM REPRESSOR MNGR-RELATED"/>
    <property type="match status" value="1"/>
</dbReference>
<dbReference type="InterPro" id="IPR036388">
    <property type="entry name" value="WH-like_DNA-bd_sf"/>
</dbReference>
<dbReference type="GO" id="GO:0045892">
    <property type="term" value="P:negative regulation of DNA-templated transcription"/>
    <property type="evidence" value="ECO:0007669"/>
    <property type="project" value="TreeGrafter"/>
</dbReference>
<accession>A0A1H4DXM7</accession>
<dbReference type="Proteomes" id="UP000198584">
    <property type="component" value="Unassembled WGS sequence"/>
</dbReference>
<evidence type="ECO:0000256" key="2">
    <source>
        <dbReference type="ARBA" id="ARBA00023125"/>
    </source>
</evidence>
<dbReference type="PANTHER" id="PTHR44846:SF1">
    <property type="entry name" value="MANNOSYL-D-GLYCERATE TRANSPORT_METABOLISM SYSTEM REPRESSOR MNGR-RELATED"/>
    <property type="match status" value="1"/>
</dbReference>
<proteinExistence type="predicted"/>
<gene>
    <name evidence="5" type="ORF">SAMN05421743_10844</name>
</gene>
<evidence type="ECO:0000313" key="6">
    <source>
        <dbReference type="Proteomes" id="UP000198584"/>
    </source>
</evidence>
<dbReference type="InterPro" id="IPR011663">
    <property type="entry name" value="UTRA"/>
</dbReference>
<dbReference type="Pfam" id="PF00392">
    <property type="entry name" value="GntR"/>
    <property type="match status" value="1"/>
</dbReference>
<dbReference type="Pfam" id="PF07702">
    <property type="entry name" value="UTRA"/>
    <property type="match status" value="1"/>
</dbReference>
<dbReference type="Gene3D" id="3.40.1410.10">
    <property type="entry name" value="Chorismate lyase-like"/>
    <property type="match status" value="1"/>
</dbReference>
<name>A0A1H4DXM7_9BACI</name>
<evidence type="ECO:0000313" key="5">
    <source>
        <dbReference type="EMBL" id="SEA77356.1"/>
    </source>
</evidence>
<protein>
    <submittedName>
        <fullName evidence="5">GntR family transcriptional regulator, mannosyl-D-glycerate transport/metabolism system repressor</fullName>
    </submittedName>
</protein>
<evidence type="ECO:0000256" key="3">
    <source>
        <dbReference type="ARBA" id="ARBA00023163"/>
    </source>
</evidence>
<dbReference type="PROSITE" id="PS50949">
    <property type="entry name" value="HTH_GNTR"/>
    <property type="match status" value="1"/>
</dbReference>
<feature type="domain" description="HTH gntR-type" evidence="4">
    <location>
        <begin position="4"/>
        <end position="72"/>
    </location>
</feature>
<dbReference type="Gene3D" id="1.10.10.10">
    <property type="entry name" value="Winged helix-like DNA-binding domain superfamily/Winged helix DNA-binding domain"/>
    <property type="match status" value="1"/>
</dbReference>
<keyword evidence="3" id="KW-0804">Transcription</keyword>